<keyword evidence="5" id="KW-0742">SOS response</keyword>
<dbReference type="OrthoDB" id="9808813at2"/>
<comment type="similarity">
    <text evidence="1">Belongs to the DNA polymerase type-Y family.</text>
</comment>
<dbReference type="Proteomes" id="UP000037848">
    <property type="component" value="Unassembled WGS sequence"/>
</dbReference>
<evidence type="ECO:0000256" key="1">
    <source>
        <dbReference type="ARBA" id="ARBA00010945"/>
    </source>
</evidence>
<protein>
    <submittedName>
        <fullName evidence="7">XRE family transcriptional regulator</fullName>
    </submittedName>
</protein>
<evidence type="ECO:0000256" key="2">
    <source>
        <dbReference type="ARBA" id="ARBA00022763"/>
    </source>
</evidence>
<dbReference type="InterPro" id="IPR043128">
    <property type="entry name" value="Rev_trsase/Diguanyl_cyclase"/>
</dbReference>
<organism evidence="7 8">
    <name type="scientific">Pseudoalteromonas porphyrae</name>
    <dbReference type="NCBI Taxonomy" id="187330"/>
    <lineage>
        <taxon>Bacteria</taxon>
        <taxon>Pseudomonadati</taxon>
        <taxon>Pseudomonadota</taxon>
        <taxon>Gammaproteobacteria</taxon>
        <taxon>Alteromonadales</taxon>
        <taxon>Pseudoalteromonadaceae</taxon>
        <taxon>Pseudoalteromonas</taxon>
    </lineage>
</organism>
<keyword evidence="4" id="KW-0234">DNA repair</keyword>
<evidence type="ECO:0000259" key="6">
    <source>
        <dbReference type="PROSITE" id="PS50173"/>
    </source>
</evidence>
<dbReference type="Gene3D" id="3.30.70.270">
    <property type="match status" value="1"/>
</dbReference>
<dbReference type="InterPro" id="IPR043502">
    <property type="entry name" value="DNA/RNA_pol_sf"/>
</dbReference>
<dbReference type="CDD" id="cd01700">
    <property type="entry name" value="PolY_Pol_V_umuC"/>
    <property type="match status" value="1"/>
</dbReference>
<dbReference type="GO" id="GO:0009432">
    <property type="term" value="P:SOS response"/>
    <property type="evidence" value="ECO:0007669"/>
    <property type="project" value="UniProtKB-KW"/>
</dbReference>
<comment type="caution">
    <text evidence="7">The sequence shown here is derived from an EMBL/GenBank/DDBJ whole genome shotgun (WGS) entry which is preliminary data.</text>
</comment>
<dbReference type="InterPro" id="IPR025188">
    <property type="entry name" value="DUF4113"/>
</dbReference>
<dbReference type="InterPro" id="IPR017961">
    <property type="entry name" value="DNA_pol_Y-fam_little_finger"/>
</dbReference>
<evidence type="ECO:0000313" key="8">
    <source>
        <dbReference type="Proteomes" id="UP000037848"/>
    </source>
</evidence>
<name>A0A0N0M1V5_9GAMM</name>
<feature type="domain" description="UmuC" evidence="6">
    <location>
        <begin position="2"/>
        <end position="188"/>
    </location>
</feature>
<dbReference type="SUPFAM" id="SSF56672">
    <property type="entry name" value="DNA/RNA polymerases"/>
    <property type="match status" value="1"/>
</dbReference>
<dbReference type="EMBL" id="LHPH01000001">
    <property type="protein sequence ID" value="KPH65671.1"/>
    <property type="molecule type" value="Genomic_DNA"/>
</dbReference>
<dbReference type="GO" id="GO:0042276">
    <property type="term" value="P:error-prone translesion synthesis"/>
    <property type="evidence" value="ECO:0007669"/>
    <property type="project" value="TreeGrafter"/>
</dbReference>
<proteinExistence type="inferred from homology"/>
<keyword evidence="3" id="KW-0741">SOS mutagenesis</keyword>
<dbReference type="STRING" id="187330.AMS58_03785"/>
<dbReference type="GO" id="GO:0006281">
    <property type="term" value="P:DNA repair"/>
    <property type="evidence" value="ECO:0007669"/>
    <property type="project" value="UniProtKB-KW"/>
</dbReference>
<keyword evidence="2" id="KW-0227">DNA damage</keyword>
<dbReference type="Pfam" id="PF13438">
    <property type="entry name" value="DUF4113"/>
    <property type="match status" value="1"/>
</dbReference>
<dbReference type="Gene3D" id="1.10.150.20">
    <property type="entry name" value="5' to 3' exonuclease, C-terminal subdomain"/>
    <property type="match status" value="1"/>
</dbReference>
<dbReference type="GO" id="GO:0003684">
    <property type="term" value="F:damaged DNA binding"/>
    <property type="evidence" value="ECO:0007669"/>
    <property type="project" value="InterPro"/>
</dbReference>
<evidence type="ECO:0000256" key="4">
    <source>
        <dbReference type="ARBA" id="ARBA00023204"/>
    </source>
</evidence>
<evidence type="ECO:0000256" key="5">
    <source>
        <dbReference type="ARBA" id="ARBA00023236"/>
    </source>
</evidence>
<reference evidence="7 8" key="1">
    <citation type="submission" date="2015-08" db="EMBL/GenBank/DDBJ databases">
        <title>Draft Genome Sequence of Pseudoalteromonas porphyrae UCD-SED14.</title>
        <authorList>
            <person name="Coil D.A."/>
            <person name="Jospin G."/>
            <person name="Lee R.D."/>
            <person name="Eisen J.A."/>
        </authorList>
    </citation>
    <scope>NUCLEOTIDE SEQUENCE [LARGE SCALE GENOMIC DNA]</scope>
    <source>
        <strain evidence="7 8">UCD-SED14</strain>
    </source>
</reference>
<dbReference type="PATRIC" id="fig|187330.3.peg.368"/>
<dbReference type="Pfam" id="PF11798">
    <property type="entry name" value="IMS_HHH"/>
    <property type="match status" value="1"/>
</dbReference>
<keyword evidence="8" id="KW-1185">Reference proteome</keyword>
<dbReference type="PANTHER" id="PTHR11076:SF34">
    <property type="entry name" value="PROTEIN UMUC"/>
    <property type="match status" value="1"/>
</dbReference>
<sequence length="420" mass="47822">MYALVDAVAFYASAEKVFDPAIRSKPVVVLTNNDGCVCAICPIARRLNIPKFQPYFKVKHLLAKHKVIVRSSNYELYADLSDRMMNVISRFCDKQYIYSIDESFLHFTGFTPLINDWHQYGHLIRRTVWRETKLPVGVGFGSTPTLAKAANHAAKKLKGFNGVAVIDNEQARLRILAAMDVADIWGVGKRLAKKLKQLHINSALDLAKQDPLQMKRLFNVVLARTVDELNGRTCLEWDEVRQDKREIFSTRSFGERLTDPTVLKTALINHCTIVARKLRLQRSLTKRLLLFVASSPHELNAYKKSLVYELPTSSADSCVFANAISEVFAQLYQQNVRFYKCGVGALELSSQQFQQSDLFTPNKNNIKLMKCLDSVNARYGSNTLALASQQQSQAWHMKREFLSPQYTTRWLHLPKISCNL</sequence>
<dbReference type="InterPro" id="IPR001126">
    <property type="entry name" value="UmuC"/>
</dbReference>
<dbReference type="InterPro" id="IPR050116">
    <property type="entry name" value="DNA_polymerase-Y"/>
</dbReference>
<dbReference type="GO" id="GO:0003887">
    <property type="term" value="F:DNA-directed DNA polymerase activity"/>
    <property type="evidence" value="ECO:0007669"/>
    <property type="project" value="TreeGrafter"/>
</dbReference>
<evidence type="ECO:0000256" key="3">
    <source>
        <dbReference type="ARBA" id="ARBA00023199"/>
    </source>
</evidence>
<dbReference type="InterPro" id="IPR024728">
    <property type="entry name" value="PolY_HhH_motif"/>
</dbReference>
<dbReference type="PROSITE" id="PS50173">
    <property type="entry name" value="UMUC"/>
    <property type="match status" value="1"/>
</dbReference>
<dbReference type="RefSeq" id="WP_054452640.1">
    <property type="nucleotide sequence ID" value="NZ_LHPH01000001.1"/>
</dbReference>
<gene>
    <name evidence="7" type="ORF">ADS77_01720</name>
</gene>
<accession>A0A0N0M1V5</accession>
<dbReference type="AlphaFoldDB" id="A0A0N0M1V5"/>
<dbReference type="GO" id="GO:0005829">
    <property type="term" value="C:cytosol"/>
    <property type="evidence" value="ECO:0007669"/>
    <property type="project" value="TreeGrafter"/>
</dbReference>
<dbReference type="Gene3D" id="3.40.1170.60">
    <property type="match status" value="1"/>
</dbReference>
<dbReference type="PANTHER" id="PTHR11076">
    <property type="entry name" value="DNA REPAIR POLYMERASE UMUC / TRANSFERASE FAMILY MEMBER"/>
    <property type="match status" value="1"/>
</dbReference>
<evidence type="ECO:0000313" key="7">
    <source>
        <dbReference type="EMBL" id="KPH65671.1"/>
    </source>
</evidence>
<dbReference type="Pfam" id="PF11799">
    <property type="entry name" value="IMS_C"/>
    <property type="match status" value="1"/>
</dbReference>
<dbReference type="Pfam" id="PF00817">
    <property type="entry name" value="IMS"/>
    <property type="match status" value="1"/>
</dbReference>